<evidence type="ECO:0000256" key="2">
    <source>
        <dbReference type="ARBA" id="ARBA00011838"/>
    </source>
</evidence>
<dbReference type="Pfam" id="PF00572">
    <property type="entry name" value="Ribosomal_L13"/>
    <property type="match status" value="1"/>
</dbReference>
<organism evidence="8 9">
    <name type="scientific">Rubellimicrobium thermophilum DSM 16684</name>
    <dbReference type="NCBI Taxonomy" id="1123069"/>
    <lineage>
        <taxon>Bacteria</taxon>
        <taxon>Pseudomonadati</taxon>
        <taxon>Pseudomonadota</taxon>
        <taxon>Alphaproteobacteria</taxon>
        <taxon>Rhodobacterales</taxon>
        <taxon>Roseobacteraceae</taxon>
        <taxon>Rubellimicrobium</taxon>
    </lineage>
</organism>
<evidence type="ECO:0000256" key="4">
    <source>
        <dbReference type="ARBA" id="ARBA00023274"/>
    </source>
</evidence>
<feature type="region of interest" description="Disordered" evidence="7">
    <location>
        <begin position="129"/>
        <end position="154"/>
    </location>
</feature>
<evidence type="ECO:0000256" key="6">
    <source>
        <dbReference type="HAMAP-Rule" id="MF_01366"/>
    </source>
</evidence>
<dbReference type="PIRSF" id="PIRSF002181">
    <property type="entry name" value="Ribosomal_L13"/>
    <property type="match status" value="1"/>
</dbReference>
<sequence>MKTFTATPADIEKKWILIDAEGVVLGRLASIVAMRLRGKHKPTFTPHMDMGDNVIVINAAKVQITGDKRNQKVFYWHTGYPGGIKGRTQGQILEGRHPERVVENAVRRMLPKNALARRQLSHLRVFAGPEHGMEAQKPERLDVAAMNPKNTRTA</sequence>
<protein>
    <recommendedName>
        <fullName evidence="5 6">Large ribosomal subunit protein uL13</fullName>
    </recommendedName>
</protein>
<dbReference type="NCBIfam" id="TIGR01066">
    <property type="entry name" value="rplM_bact"/>
    <property type="match status" value="1"/>
</dbReference>
<dbReference type="PATRIC" id="fig|1123069.3.peg.997"/>
<evidence type="ECO:0000256" key="7">
    <source>
        <dbReference type="SAM" id="MobiDB-lite"/>
    </source>
</evidence>
<dbReference type="InterPro" id="IPR036899">
    <property type="entry name" value="Ribosomal_uL13_sf"/>
</dbReference>
<keyword evidence="3 6" id="KW-0689">Ribosomal protein</keyword>
<dbReference type="SUPFAM" id="SSF52161">
    <property type="entry name" value="Ribosomal protein L13"/>
    <property type="match status" value="1"/>
</dbReference>
<comment type="subunit">
    <text evidence="2 6">Part of the 50S ribosomal subunit.</text>
</comment>
<reference evidence="8 9" key="1">
    <citation type="journal article" date="2013" name="Stand. Genomic Sci.">
        <title>Genome sequence of the reddish-pigmented Rubellimicrobium thermophilum type strain (DSM 16684(T)), a member of the Roseobacter clade.</title>
        <authorList>
            <person name="Fiebig A."/>
            <person name="Riedel T."/>
            <person name="Gronow S."/>
            <person name="Petersen J."/>
            <person name="Klenk H.P."/>
            <person name="Goker M."/>
        </authorList>
    </citation>
    <scope>NUCLEOTIDE SEQUENCE [LARGE SCALE GENOMIC DNA]</scope>
    <source>
        <strain evidence="8 9">DSM 16684</strain>
    </source>
</reference>
<dbReference type="CDD" id="cd00392">
    <property type="entry name" value="Ribosomal_L13"/>
    <property type="match status" value="1"/>
</dbReference>
<dbReference type="PANTHER" id="PTHR11545:SF2">
    <property type="entry name" value="LARGE RIBOSOMAL SUBUNIT PROTEIN UL13M"/>
    <property type="match status" value="1"/>
</dbReference>
<name>S9R2T6_9RHOB</name>
<dbReference type="Gene3D" id="3.90.1180.10">
    <property type="entry name" value="Ribosomal protein L13"/>
    <property type="match status" value="1"/>
</dbReference>
<dbReference type="InterPro" id="IPR005823">
    <property type="entry name" value="Ribosomal_uL13_bac-type"/>
</dbReference>
<evidence type="ECO:0000256" key="5">
    <source>
        <dbReference type="ARBA" id="ARBA00035201"/>
    </source>
</evidence>
<feature type="compositionally biased region" description="Basic and acidic residues" evidence="7">
    <location>
        <begin position="131"/>
        <end position="142"/>
    </location>
</feature>
<dbReference type="OrthoDB" id="9801330at2"/>
<evidence type="ECO:0000256" key="3">
    <source>
        <dbReference type="ARBA" id="ARBA00022980"/>
    </source>
</evidence>
<dbReference type="InterPro" id="IPR005822">
    <property type="entry name" value="Ribosomal_uL13"/>
</dbReference>
<dbReference type="GO" id="GO:0006412">
    <property type="term" value="P:translation"/>
    <property type="evidence" value="ECO:0007669"/>
    <property type="project" value="UniProtKB-UniRule"/>
</dbReference>
<dbReference type="GO" id="GO:0003735">
    <property type="term" value="F:structural constituent of ribosome"/>
    <property type="evidence" value="ECO:0007669"/>
    <property type="project" value="InterPro"/>
</dbReference>
<dbReference type="EMBL" id="AOLV01000010">
    <property type="protein sequence ID" value="EPX86217.1"/>
    <property type="molecule type" value="Genomic_DNA"/>
</dbReference>
<keyword evidence="9" id="KW-1185">Reference proteome</keyword>
<dbReference type="HOGENOM" id="CLU_082184_2_0_5"/>
<evidence type="ECO:0000313" key="8">
    <source>
        <dbReference type="EMBL" id="EPX86217.1"/>
    </source>
</evidence>
<dbReference type="HAMAP" id="MF_01366">
    <property type="entry name" value="Ribosomal_uL13"/>
    <property type="match status" value="1"/>
</dbReference>
<evidence type="ECO:0000256" key="1">
    <source>
        <dbReference type="ARBA" id="ARBA00006227"/>
    </source>
</evidence>
<comment type="caution">
    <text evidence="8">The sequence shown here is derived from an EMBL/GenBank/DDBJ whole genome shotgun (WGS) entry which is preliminary data.</text>
</comment>
<dbReference type="FunFam" id="3.90.1180.10:FF:000001">
    <property type="entry name" value="50S ribosomal protein L13"/>
    <property type="match status" value="1"/>
</dbReference>
<dbReference type="GO" id="GO:0022625">
    <property type="term" value="C:cytosolic large ribosomal subunit"/>
    <property type="evidence" value="ECO:0007669"/>
    <property type="project" value="TreeGrafter"/>
</dbReference>
<comment type="similarity">
    <text evidence="1 6">Belongs to the universal ribosomal protein uL13 family.</text>
</comment>
<evidence type="ECO:0000313" key="9">
    <source>
        <dbReference type="Proteomes" id="UP000015346"/>
    </source>
</evidence>
<dbReference type="GO" id="GO:0017148">
    <property type="term" value="P:negative regulation of translation"/>
    <property type="evidence" value="ECO:0007669"/>
    <property type="project" value="TreeGrafter"/>
</dbReference>
<comment type="function">
    <text evidence="6">This protein is one of the early assembly proteins of the 50S ribosomal subunit, although it is not seen to bind rRNA by itself. It is important during the early stages of 50S assembly.</text>
</comment>
<accession>S9R2T6</accession>
<dbReference type="AlphaFoldDB" id="S9R2T6"/>
<dbReference type="RefSeq" id="WP_021097125.1">
    <property type="nucleotide sequence ID" value="NZ_KE557320.1"/>
</dbReference>
<proteinExistence type="inferred from homology"/>
<dbReference type="Proteomes" id="UP000015346">
    <property type="component" value="Unassembled WGS sequence"/>
</dbReference>
<dbReference type="STRING" id="1123069.ruthe_01027"/>
<dbReference type="GO" id="GO:0003729">
    <property type="term" value="F:mRNA binding"/>
    <property type="evidence" value="ECO:0007669"/>
    <property type="project" value="TreeGrafter"/>
</dbReference>
<keyword evidence="4 6" id="KW-0687">Ribonucleoprotein</keyword>
<gene>
    <name evidence="6" type="primary">rplM</name>
    <name evidence="8" type="ORF">ruthe_01027</name>
</gene>
<dbReference type="PANTHER" id="PTHR11545">
    <property type="entry name" value="RIBOSOMAL PROTEIN L13"/>
    <property type="match status" value="1"/>
</dbReference>